<keyword evidence="2" id="KW-1185">Reference proteome</keyword>
<evidence type="ECO:0000313" key="2">
    <source>
        <dbReference type="Proteomes" id="UP001283341"/>
    </source>
</evidence>
<reference evidence="1" key="1">
    <citation type="journal article" date="2023" name="Mol. Phylogenet. Evol.">
        <title>Genome-scale phylogeny and comparative genomics of the fungal order Sordariales.</title>
        <authorList>
            <person name="Hensen N."/>
            <person name="Bonometti L."/>
            <person name="Westerberg I."/>
            <person name="Brannstrom I.O."/>
            <person name="Guillou S."/>
            <person name="Cros-Aarteil S."/>
            <person name="Calhoun S."/>
            <person name="Haridas S."/>
            <person name="Kuo A."/>
            <person name="Mondo S."/>
            <person name="Pangilinan J."/>
            <person name="Riley R."/>
            <person name="LaButti K."/>
            <person name="Andreopoulos B."/>
            <person name="Lipzen A."/>
            <person name="Chen C."/>
            <person name="Yan M."/>
            <person name="Daum C."/>
            <person name="Ng V."/>
            <person name="Clum A."/>
            <person name="Steindorff A."/>
            <person name="Ohm R.A."/>
            <person name="Martin F."/>
            <person name="Silar P."/>
            <person name="Natvig D.O."/>
            <person name="Lalanne C."/>
            <person name="Gautier V."/>
            <person name="Ament-Velasquez S.L."/>
            <person name="Kruys A."/>
            <person name="Hutchinson M.I."/>
            <person name="Powell A.J."/>
            <person name="Barry K."/>
            <person name="Miller A.N."/>
            <person name="Grigoriev I.V."/>
            <person name="Debuchy R."/>
            <person name="Gladieux P."/>
            <person name="Hiltunen Thoren M."/>
            <person name="Johannesson H."/>
        </authorList>
    </citation>
    <scope>NUCLEOTIDE SEQUENCE</scope>
    <source>
        <strain evidence="1">CBS 118394</strain>
    </source>
</reference>
<organism evidence="1 2">
    <name type="scientific">Apodospora peruviana</name>
    <dbReference type="NCBI Taxonomy" id="516989"/>
    <lineage>
        <taxon>Eukaryota</taxon>
        <taxon>Fungi</taxon>
        <taxon>Dikarya</taxon>
        <taxon>Ascomycota</taxon>
        <taxon>Pezizomycotina</taxon>
        <taxon>Sordariomycetes</taxon>
        <taxon>Sordariomycetidae</taxon>
        <taxon>Sordariales</taxon>
        <taxon>Lasiosphaeriaceae</taxon>
        <taxon>Apodospora</taxon>
    </lineage>
</organism>
<dbReference type="EMBL" id="JAUEDM010000007">
    <property type="protein sequence ID" value="KAK3313934.1"/>
    <property type="molecule type" value="Genomic_DNA"/>
</dbReference>
<reference evidence="1" key="2">
    <citation type="submission" date="2023-06" db="EMBL/GenBank/DDBJ databases">
        <authorList>
            <consortium name="Lawrence Berkeley National Laboratory"/>
            <person name="Haridas S."/>
            <person name="Hensen N."/>
            <person name="Bonometti L."/>
            <person name="Westerberg I."/>
            <person name="Brannstrom I.O."/>
            <person name="Guillou S."/>
            <person name="Cros-Aarteil S."/>
            <person name="Calhoun S."/>
            <person name="Kuo A."/>
            <person name="Mondo S."/>
            <person name="Pangilinan J."/>
            <person name="Riley R."/>
            <person name="Labutti K."/>
            <person name="Andreopoulos B."/>
            <person name="Lipzen A."/>
            <person name="Chen C."/>
            <person name="Yanf M."/>
            <person name="Daum C."/>
            <person name="Ng V."/>
            <person name="Clum A."/>
            <person name="Steindorff A."/>
            <person name="Ohm R."/>
            <person name="Martin F."/>
            <person name="Silar P."/>
            <person name="Natvig D."/>
            <person name="Lalanne C."/>
            <person name="Gautier V."/>
            <person name="Ament-Velasquez S.L."/>
            <person name="Kruys A."/>
            <person name="Hutchinson M.I."/>
            <person name="Powell A.J."/>
            <person name="Barry K."/>
            <person name="Miller A.N."/>
            <person name="Grigoriev I.V."/>
            <person name="Debuchy R."/>
            <person name="Gladieux P."/>
            <person name="Thoren M.H."/>
            <person name="Johannesson H."/>
        </authorList>
    </citation>
    <scope>NUCLEOTIDE SEQUENCE</scope>
    <source>
        <strain evidence="1">CBS 118394</strain>
    </source>
</reference>
<proteinExistence type="predicted"/>
<name>A0AAE0HWL5_9PEZI</name>
<gene>
    <name evidence="1" type="ORF">B0H66DRAFT_537183</name>
</gene>
<sequence length="246" mass="27451">MARFTFPILYSGVVVCSSWTLNFPSGRNAVSAIIKSQSRHPYLTWKSVCVCPSGARTDGDFNKREGTASNSNNTRYDGLMLEGGTQRARGNKQTGPEHPKIDKRLTILNVEIQNSPEDRSLVIVHSPVTLFRGHQSVGKQERGKVLGPLADRDGQVRRPLSPVQIWSSSELLVSPSTAQITQNLRLKQQILSGTGQYTSQCGFYPIDDDPCLAFCLMFTQFSSEFGVRTVHVVKVTFSTRYHYVMY</sequence>
<protein>
    <submittedName>
        <fullName evidence="1">Uncharacterized protein</fullName>
    </submittedName>
</protein>
<dbReference type="AlphaFoldDB" id="A0AAE0HWL5"/>
<accession>A0AAE0HWL5</accession>
<dbReference type="Proteomes" id="UP001283341">
    <property type="component" value="Unassembled WGS sequence"/>
</dbReference>
<comment type="caution">
    <text evidence="1">The sequence shown here is derived from an EMBL/GenBank/DDBJ whole genome shotgun (WGS) entry which is preliminary data.</text>
</comment>
<evidence type="ECO:0000313" key="1">
    <source>
        <dbReference type="EMBL" id="KAK3313934.1"/>
    </source>
</evidence>